<comment type="caution">
    <text evidence="1">The sequence shown here is derived from an EMBL/GenBank/DDBJ whole genome shotgun (WGS) entry which is preliminary data.</text>
</comment>
<reference evidence="1" key="1">
    <citation type="journal article" date="2020" name="bioRxiv">
        <title>Hybrid origin of Populus tomentosa Carr. identified through genome sequencing and phylogenomic analysis.</title>
        <authorList>
            <person name="An X."/>
            <person name="Gao K."/>
            <person name="Chen Z."/>
            <person name="Li J."/>
            <person name="Yang X."/>
            <person name="Yang X."/>
            <person name="Zhou J."/>
            <person name="Guo T."/>
            <person name="Zhao T."/>
            <person name="Huang S."/>
            <person name="Miao D."/>
            <person name="Khan W.U."/>
            <person name="Rao P."/>
            <person name="Ye M."/>
            <person name="Lei B."/>
            <person name="Liao W."/>
            <person name="Wang J."/>
            <person name="Ji L."/>
            <person name="Li Y."/>
            <person name="Guo B."/>
            <person name="Mustafa N.S."/>
            <person name="Li S."/>
            <person name="Yun Q."/>
            <person name="Keller S.R."/>
            <person name="Mao J."/>
            <person name="Zhang R."/>
            <person name="Strauss S.H."/>
        </authorList>
    </citation>
    <scope>NUCLEOTIDE SEQUENCE</scope>
    <source>
        <strain evidence="1">GM15</strain>
        <tissue evidence="1">Leaf</tissue>
    </source>
</reference>
<gene>
    <name evidence="1" type="ORF">POTOM_057219</name>
</gene>
<sequence length="66" mass="7593">MATSLSEIILCDLGDRIQDSNVSDMKFGWLDLFASRMSSYLNIAIVKVLYEIRFLSGKSYWEYGCK</sequence>
<dbReference type="Proteomes" id="UP000886885">
    <property type="component" value="Chromosome 18D"/>
</dbReference>
<accession>A0A8X7XYJ1</accession>
<keyword evidence="2" id="KW-1185">Reference proteome</keyword>
<evidence type="ECO:0000313" key="1">
    <source>
        <dbReference type="EMBL" id="KAG6739617.1"/>
    </source>
</evidence>
<dbReference type="EMBL" id="JAAWWB010000036">
    <property type="protein sequence ID" value="KAG6739617.1"/>
    <property type="molecule type" value="Genomic_DNA"/>
</dbReference>
<organism evidence="1 2">
    <name type="scientific">Populus tomentosa</name>
    <name type="common">Chinese white poplar</name>
    <dbReference type="NCBI Taxonomy" id="118781"/>
    <lineage>
        <taxon>Eukaryota</taxon>
        <taxon>Viridiplantae</taxon>
        <taxon>Streptophyta</taxon>
        <taxon>Embryophyta</taxon>
        <taxon>Tracheophyta</taxon>
        <taxon>Spermatophyta</taxon>
        <taxon>Magnoliopsida</taxon>
        <taxon>eudicotyledons</taxon>
        <taxon>Gunneridae</taxon>
        <taxon>Pentapetalae</taxon>
        <taxon>rosids</taxon>
        <taxon>fabids</taxon>
        <taxon>Malpighiales</taxon>
        <taxon>Salicaceae</taxon>
        <taxon>Saliceae</taxon>
        <taxon>Populus</taxon>
    </lineage>
</organism>
<dbReference type="AlphaFoldDB" id="A0A8X7XYJ1"/>
<name>A0A8X7XYJ1_POPTO</name>
<evidence type="ECO:0000313" key="2">
    <source>
        <dbReference type="Proteomes" id="UP000886885"/>
    </source>
</evidence>
<protein>
    <submittedName>
        <fullName evidence="1">Uncharacterized protein</fullName>
    </submittedName>
</protein>
<proteinExistence type="predicted"/>